<feature type="compositionally biased region" description="Low complexity" evidence="6">
    <location>
        <begin position="333"/>
        <end position="352"/>
    </location>
</feature>
<feature type="transmembrane region" description="Helical" evidence="7">
    <location>
        <begin position="1154"/>
        <end position="1175"/>
    </location>
</feature>
<feature type="transmembrane region" description="Helical" evidence="7">
    <location>
        <begin position="638"/>
        <end position="658"/>
    </location>
</feature>
<dbReference type="SUPFAM" id="SSF144232">
    <property type="entry name" value="HIT/MYND zinc finger-like"/>
    <property type="match status" value="1"/>
</dbReference>
<feature type="transmembrane region" description="Helical" evidence="7">
    <location>
        <begin position="738"/>
        <end position="764"/>
    </location>
</feature>
<dbReference type="OrthoDB" id="3900342at2759"/>
<evidence type="ECO:0000313" key="9">
    <source>
        <dbReference type="Proteomes" id="UP000612055"/>
    </source>
</evidence>
<dbReference type="Pfam" id="PF08238">
    <property type="entry name" value="Sel1"/>
    <property type="match status" value="3"/>
</dbReference>
<dbReference type="InterPro" id="IPR002293">
    <property type="entry name" value="AA/rel_permease1"/>
</dbReference>
<dbReference type="GO" id="GO:0015171">
    <property type="term" value="F:amino acid transmembrane transporter activity"/>
    <property type="evidence" value="ECO:0007669"/>
    <property type="project" value="TreeGrafter"/>
</dbReference>
<feature type="compositionally biased region" description="Acidic residues" evidence="6">
    <location>
        <begin position="307"/>
        <end position="320"/>
    </location>
</feature>
<evidence type="ECO:0000256" key="2">
    <source>
        <dbReference type="ARBA" id="ARBA00008572"/>
    </source>
</evidence>
<feature type="transmembrane region" description="Helical" evidence="7">
    <location>
        <begin position="582"/>
        <end position="602"/>
    </location>
</feature>
<comment type="caution">
    <text evidence="8">The sequence shown here is derived from an EMBL/GenBank/DDBJ whole genome shotgun (WGS) entry which is preliminary data.</text>
</comment>
<gene>
    <name evidence="8" type="ORF">HYH03_010247</name>
</gene>
<keyword evidence="5 7" id="KW-0472">Membrane</keyword>
<evidence type="ECO:0000256" key="4">
    <source>
        <dbReference type="ARBA" id="ARBA00022989"/>
    </source>
</evidence>
<feature type="transmembrane region" description="Helical" evidence="7">
    <location>
        <begin position="708"/>
        <end position="726"/>
    </location>
</feature>
<sequence length="1243" mass="126363">MGAEQSSFAAHADLLAGSTLSQEQQQNLIQKLKRISTSQDVYMDARVKSNKTFLAATNAEYEQRNFKRALELYRKAIDEDDHPLAACNLALWYLQGGRPGTPKDPPKAVAIFQEQADKGVGMALANISEFAAVGLHGVKKDHRRAQALARAAIDDDRHTIDSIGMAFSTLFRIYSAGMEDGAPRNVKSALRCLEYLALINAGSSRAAGLLEALPTLRMLAKMDPDAVQSETDRRYDRMVHDLEEVAPGDKPSTYGAWRDLLMRYGFELIKPLPAKLVSKKADWPKFLEAAGQWRLIKDFKYATAEGGEEGAEAEDPDGDELLGGGKRNRKAKAAGGSAAAAGASSSATEAGTSTGGSGCAGGGDGEADAEASGAKAGDSGGGLQGPVVGDLGHRCGQHYCSVDCQRQDWKAGHKETCDTFVRMRAPLNAHHATLDPACDGHTASRSAPGGSRAAEPAALGSPSSSGRRRAAAASSMSSAAASGAAAAAAAAGAAALPPHLVPPRAPLPPPLRRVLGPLDLVMAGVAVVIGAGVFVLTGTAAKDFAGPAVTVSFAVAGAVALAAALCYAEFASEVSSTGGAAAYAALTFGPLAGWLIAINILLEYALAAAAVARGFSGYLEALAGLPSGYLLLPRGGEGLQVDLLAVALLALAAGVVLWGTRQSAAINNAVTAVVLAAVVVVLAAGFALGDPSNYSPFAPFGGRGVLRGASVVFFAYIGFDMVAVAAEEARRPERDVPLGILLSLAACTAIYVLMAAAVTGMVPAQSLDATAPFARAFKDAGLRWAPPVVAVGAIASVANTVVTTLFAAARMVMLLGRQGALPAALGSTHPVTHTPLAATALALVVTAVLSALAPLEVLASLVSLGTLVAFLTVSAAVLWRRTAPPAAHSLERWVVTQGAAPDKAFSPPLDAALEEGRGGGGGRGGDHIGARAEAEDGSLDGGGGSGGGSLGGERSPAALPPASPQVHPASTGATGGSGAWVVPESDWGPALAEADGMGLSTSAATLRSWGAAPPAALAPWSPPAGHTCRGMGYCDSAPHSGQGRGPTPQGSVHRCAAPGALEPAGPLPLPSSPETHATQAEPHFTFQDASPRPDLTQATKLEAPALNPAQAAATDPAAAPTPTPTPLPVRLALLCSILATSATVAGTYQGGVPLAGVGAALGAWALATGVAHAVLRVVWMPPRFRCPLWPWLPSGGLLVLCVLLGSLEARAWQVWAGVMAAALAWWWLWARRVGLRGGSGAVA</sequence>
<feature type="compositionally biased region" description="Gly residues" evidence="6">
    <location>
        <begin position="939"/>
        <end position="951"/>
    </location>
</feature>
<dbReference type="Gene3D" id="6.10.140.2220">
    <property type="match status" value="1"/>
</dbReference>
<comment type="subcellular location">
    <subcellularLocation>
        <location evidence="1">Membrane</location>
        <topology evidence="1">Multi-pass membrane protein</topology>
    </subcellularLocation>
</comment>
<dbReference type="SUPFAM" id="SSF81901">
    <property type="entry name" value="HCP-like"/>
    <property type="match status" value="1"/>
</dbReference>
<dbReference type="Proteomes" id="UP000612055">
    <property type="component" value="Unassembled WGS sequence"/>
</dbReference>
<feature type="transmembrane region" description="Helical" evidence="7">
    <location>
        <begin position="548"/>
        <end position="570"/>
    </location>
</feature>
<proteinExistence type="inferred from homology"/>
<accession>A0A835XWG4</accession>
<dbReference type="PANTHER" id="PTHR43243:SF41">
    <property type="entry name" value="CATIONIC AMINO ACID TRANSPORTER 7, CHLOROPLASTIC"/>
    <property type="match status" value="1"/>
</dbReference>
<evidence type="ECO:0000256" key="1">
    <source>
        <dbReference type="ARBA" id="ARBA00004141"/>
    </source>
</evidence>
<feature type="region of interest" description="Disordered" evidence="6">
    <location>
        <begin position="904"/>
        <end position="978"/>
    </location>
</feature>
<dbReference type="SMART" id="SM00671">
    <property type="entry name" value="SEL1"/>
    <property type="match status" value="2"/>
</dbReference>
<feature type="compositionally biased region" description="Low complexity" evidence="6">
    <location>
        <begin position="443"/>
        <end position="471"/>
    </location>
</feature>
<feature type="transmembrane region" description="Helical" evidence="7">
    <location>
        <begin position="830"/>
        <end position="852"/>
    </location>
</feature>
<dbReference type="InterPro" id="IPR006597">
    <property type="entry name" value="Sel1-like"/>
</dbReference>
<dbReference type="PANTHER" id="PTHR43243">
    <property type="entry name" value="INNER MEMBRANE TRANSPORTER YGJI-RELATED"/>
    <property type="match status" value="1"/>
</dbReference>
<keyword evidence="3 7" id="KW-0812">Transmembrane</keyword>
<dbReference type="AlphaFoldDB" id="A0A835XWG4"/>
<feature type="region of interest" description="Disordered" evidence="6">
    <location>
        <begin position="432"/>
        <end position="471"/>
    </location>
</feature>
<feature type="compositionally biased region" description="Basic and acidic residues" evidence="6">
    <location>
        <begin position="924"/>
        <end position="934"/>
    </location>
</feature>
<feature type="transmembrane region" description="Helical" evidence="7">
    <location>
        <begin position="614"/>
        <end position="632"/>
    </location>
</feature>
<keyword evidence="9" id="KW-1185">Reference proteome</keyword>
<comment type="similarity">
    <text evidence="2">Belongs to the amino acid-polyamine-organocation (APC) superfamily. Cationic amino acid transporter (CAT) (TC 2.A.3.3) family.</text>
</comment>
<protein>
    <submittedName>
        <fullName evidence="8">Uncharacterized protein</fullName>
    </submittedName>
</protein>
<dbReference type="Gene3D" id="1.20.1740.10">
    <property type="entry name" value="Amino acid/polyamine transporter I"/>
    <property type="match status" value="1"/>
</dbReference>
<feature type="region of interest" description="Disordered" evidence="6">
    <location>
        <begin position="1038"/>
        <end position="1078"/>
    </location>
</feature>
<feature type="transmembrane region" description="Helical" evidence="7">
    <location>
        <begin position="784"/>
        <end position="809"/>
    </location>
</feature>
<feature type="transmembrane region" description="Helical" evidence="7">
    <location>
        <begin position="1187"/>
        <end position="1206"/>
    </location>
</feature>
<dbReference type="EMBL" id="JAEHOE010000053">
    <property type="protein sequence ID" value="KAG2491461.1"/>
    <property type="molecule type" value="Genomic_DNA"/>
</dbReference>
<name>A0A835XWG4_9CHLO</name>
<reference evidence="8" key="1">
    <citation type="journal article" date="2020" name="bioRxiv">
        <title>Comparative genomics of Chlamydomonas.</title>
        <authorList>
            <person name="Craig R.J."/>
            <person name="Hasan A.R."/>
            <person name="Ness R.W."/>
            <person name="Keightley P.D."/>
        </authorList>
    </citation>
    <scope>NUCLEOTIDE SEQUENCE</scope>
    <source>
        <strain evidence="8">CCAP 11/70</strain>
    </source>
</reference>
<dbReference type="Pfam" id="PF13520">
    <property type="entry name" value="AA_permease_2"/>
    <property type="match status" value="1"/>
</dbReference>
<keyword evidence="4 7" id="KW-1133">Transmembrane helix</keyword>
<feature type="transmembrane region" description="Helical" evidence="7">
    <location>
        <begin position="858"/>
        <end position="879"/>
    </location>
</feature>
<feature type="transmembrane region" description="Helical" evidence="7">
    <location>
        <begin position="514"/>
        <end position="536"/>
    </location>
</feature>
<evidence type="ECO:0000256" key="5">
    <source>
        <dbReference type="ARBA" id="ARBA00023136"/>
    </source>
</evidence>
<feature type="transmembrane region" description="Helical" evidence="7">
    <location>
        <begin position="1131"/>
        <end position="1148"/>
    </location>
</feature>
<organism evidence="8 9">
    <name type="scientific">Edaphochlamys debaryana</name>
    <dbReference type="NCBI Taxonomy" id="47281"/>
    <lineage>
        <taxon>Eukaryota</taxon>
        <taxon>Viridiplantae</taxon>
        <taxon>Chlorophyta</taxon>
        <taxon>core chlorophytes</taxon>
        <taxon>Chlorophyceae</taxon>
        <taxon>CS clade</taxon>
        <taxon>Chlamydomonadales</taxon>
        <taxon>Chlamydomonadales incertae sedis</taxon>
        <taxon>Edaphochlamys</taxon>
    </lineage>
</organism>
<evidence type="ECO:0000313" key="8">
    <source>
        <dbReference type="EMBL" id="KAG2491461.1"/>
    </source>
</evidence>
<evidence type="ECO:0000256" key="7">
    <source>
        <dbReference type="SAM" id="Phobius"/>
    </source>
</evidence>
<feature type="transmembrane region" description="Helical" evidence="7">
    <location>
        <begin position="1212"/>
        <end position="1229"/>
    </location>
</feature>
<feature type="transmembrane region" description="Helical" evidence="7">
    <location>
        <begin position="665"/>
        <end position="688"/>
    </location>
</feature>
<feature type="region of interest" description="Disordered" evidence="6">
    <location>
        <begin position="307"/>
        <end position="381"/>
    </location>
</feature>
<dbReference type="InterPro" id="IPR011990">
    <property type="entry name" value="TPR-like_helical_dom_sf"/>
</dbReference>
<evidence type="ECO:0000256" key="3">
    <source>
        <dbReference type="ARBA" id="ARBA00022692"/>
    </source>
</evidence>
<dbReference type="GO" id="GO:0005886">
    <property type="term" value="C:plasma membrane"/>
    <property type="evidence" value="ECO:0007669"/>
    <property type="project" value="TreeGrafter"/>
</dbReference>
<dbReference type="Gene3D" id="1.25.40.10">
    <property type="entry name" value="Tetratricopeptide repeat domain"/>
    <property type="match status" value="1"/>
</dbReference>
<feature type="compositionally biased region" description="Gly residues" evidence="6">
    <location>
        <begin position="353"/>
        <end position="364"/>
    </location>
</feature>
<evidence type="ECO:0000256" key="6">
    <source>
        <dbReference type="SAM" id="MobiDB-lite"/>
    </source>
</evidence>